<reference evidence="1" key="1">
    <citation type="submission" date="2023-10" db="EMBL/GenBank/DDBJ databases">
        <authorList>
            <person name="Chen Y."/>
            <person name="Shah S."/>
            <person name="Dougan E. K."/>
            <person name="Thang M."/>
            <person name="Chan C."/>
        </authorList>
    </citation>
    <scope>NUCLEOTIDE SEQUENCE [LARGE SCALE GENOMIC DNA]</scope>
</reference>
<dbReference type="InterPro" id="IPR036691">
    <property type="entry name" value="Endo/exonu/phosph_ase_sf"/>
</dbReference>
<proteinExistence type="predicted"/>
<dbReference type="Gene3D" id="3.60.10.10">
    <property type="entry name" value="Endonuclease/exonuclease/phosphatase"/>
    <property type="match status" value="1"/>
</dbReference>
<accession>A0ABN9W5U1</accession>
<organism evidence="1 2">
    <name type="scientific">Prorocentrum cordatum</name>
    <dbReference type="NCBI Taxonomy" id="2364126"/>
    <lineage>
        <taxon>Eukaryota</taxon>
        <taxon>Sar</taxon>
        <taxon>Alveolata</taxon>
        <taxon>Dinophyceae</taxon>
        <taxon>Prorocentrales</taxon>
        <taxon>Prorocentraceae</taxon>
        <taxon>Prorocentrum</taxon>
    </lineage>
</organism>
<keyword evidence="2" id="KW-1185">Reference proteome</keyword>
<dbReference type="EMBL" id="CAUYUJ010018192">
    <property type="protein sequence ID" value="CAK0881490.1"/>
    <property type="molecule type" value="Genomic_DNA"/>
</dbReference>
<evidence type="ECO:0000313" key="1">
    <source>
        <dbReference type="EMBL" id="CAK0881490.1"/>
    </source>
</evidence>
<name>A0ABN9W5U1_9DINO</name>
<dbReference type="SUPFAM" id="SSF56219">
    <property type="entry name" value="DNase I-like"/>
    <property type="match status" value="1"/>
</dbReference>
<comment type="caution">
    <text evidence="1">The sequence shown here is derived from an EMBL/GenBank/DDBJ whole genome shotgun (WGS) entry which is preliminary data.</text>
</comment>
<protein>
    <submittedName>
        <fullName evidence="1">Uncharacterized protein</fullName>
    </submittedName>
</protein>
<sequence length="152" mass="17677">ARDSGGQVVSWNARGLCCYKKRRRKNKLRKLERFMKASALITIQETHGVRQQLEVMVASSPYKYNVFHSQVLVPGRVAQLSIKHPELRYQMRVMNVHNYNISPTDKTVINNKWMENLQWASSNHLERTFFAIGDFNIREGVPLSNDHPLPDQ</sequence>
<feature type="non-terminal residue" evidence="1">
    <location>
        <position position="1"/>
    </location>
</feature>
<feature type="non-terminal residue" evidence="1">
    <location>
        <position position="152"/>
    </location>
</feature>
<dbReference type="Proteomes" id="UP001189429">
    <property type="component" value="Unassembled WGS sequence"/>
</dbReference>
<evidence type="ECO:0000313" key="2">
    <source>
        <dbReference type="Proteomes" id="UP001189429"/>
    </source>
</evidence>
<gene>
    <name evidence="1" type="ORF">PCOR1329_LOCUS64312</name>
</gene>